<reference evidence="1" key="1">
    <citation type="journal article" date="2013" name="Environ. Microbiol.">
        <title>Microbiota from the distal guts of lean and obese adolescents exhibit partial functional redundancy besides clear differences in community structure.</title>
        <authorList>
            <person name="Ferrer M."/>
            <person name="Ruiz A."/>
            <person name="Lanza F."/>
            <person name="Haange S.B."/>
            <person name="Oberbach A."/>
            <person name="Till H."/>
            <person name="Bargiela R."/>
            <person name="Campoy C."/>
            <person name="Segura M.T."/>
            <person name="Richter M."/>
            <person name="von Bergen M."/>
            <person name="Seifert J."/>
            <person name="Suarez A."/>
        </authorList>
    </citation>
    <scope>NUCLEOTIDE SEQUENCE</scope>
</reference>
<sequence length="26" mass="3099">MVAKPLCPLYKNIIKPLDRARYPELR</sequence>
<organism evidence="1">
    <name type="scientific">human gut metagenome</name>
    <dbReference type="NCBI Taxonomy" id="408170"/>
    <lineage>
        <taxon>unclassified sequences</taxon>
        <taxon>metagenomes</taxon>
        <taxon>organismal metagenomes</taxon>
    </lineage>
</organism>
<name>K1SM46_9ZZZZ</name>
<dbReference type="EMBL" id="AJWZ01010448">
    <property type="protein sequence ID" value="EKC48411.1"/>
    <property type="molecule type" value="Genomic_DNA"/>
</dbReference>
<evidence type="ECO:0000313" key="1">
    <source>
        <dbReference type="EMBL" id="EKC48411.1"/>
    </source>
</evidence>
<feature type="non-terminal residue" evidence="1">
    <location>
        <position position="26"/>
    </location>
</feature>
<accession>K1SM46</accession>
<comment type="caution">
    <text evidence="1">The sequence shown here is derived from an EMBL/GenBank/DDBJ whole genome shotgun (WGS) entry which is preliminary data.</text>
</comment>
<dbReference type="AlphaFoldDB" id="K1SM46"/>
<protein>
    <submittedName>
        <fullName evidence="1">Toxin-antitoxin system, toxin component, RelE family</fullName>
    </submittedName>
</protein>
<gene>
    <name evidence="1" type="ORF">OBE_15205</name>
</gene>
<proteinExistence type="predicted"/>